<organism evidence="2 3">
    <name type="scientific">Streptomyces afghaniensis 772</name>
    <dbReference type="NCBI Taxonomy" id="1283301"/>
    <lineage>
        <taxon>Bacteria</taxon>
        <taxon>Bacillati</taxon>
        <taxon>Actinomycetota</taxon>
        <taxon>Actinomycetes</taxon>
        <taxon>Kitasatosporales</taxon>
        <taxon>Streptomycetaceae</taxon>
        <taxon>Streptomyces</taxon>
    </lineage>
</organism>
<reference evidence="2 3" key="1">
    <citation type="submission" date="2013-02" db="EMBL/GenBank/DDBJ databases">
        <title>Draft Genome Sequence of Streptomyces afghaniensis, Which Produces Compounds of the Julimycin B-Complex.</title>
        <authorList>
            <person name="Gruening B.A."/>
            <person name="Praeg A."/>
            <person name="Erxleben A."/>
            <person name="Guenther S."/>
            <person name="Fiedler H.-P."/>
            <person name="Goodfellow M."/>
            <person name="Mueller M."/>
        </authorList>
    </citation>
    <scope>NUCLEOTIDE SEQUENCE [LARGE SCALE GENOMIC DNA]</scope>
    <source>
        <strain evidence="2 3">772</strain>
    </source>
</reference>
<comment type="caution">
    <text evidence="2">The sequence shown here is derived from an EMBL/GenBank/DDBJ whole genome shotgun (WGS) entry which is preliminary data.</text>
</comment>
<dbReference type="HOGENOM" id="CLU_1593568_0_0_11"/>
<accession>S4MCH4</accession>
<evidence type="ECO:0000256" key="1">
    <source>
        <dbReference type="SAM" id="MobiDB-lite"/>
    </source>
</evidence>
<proteinExistence type="predicted"/>
<dbReference type="AlphaFoldDB" id="S4MCH4"/>
<dbReference type="Proteomes" id="UP000015001">
    <property type="component" value="Unassembled WGS sequence"/>
</dbReference>
<feature type="region of interest" description="Disordered" evidence="1">
    <location>
        <begin position="1"/>
        <end position="31"/>
    </location>
</feature>
<dbReference type="EMBL" id="AOPY01001719">
    <property type="protein sequence ID" value="EPJ34081.1"/>
    <property type="molecule type" value="Genomic_DNA"/>
</dbReference>
<gene>
    <name evidence="2" type="ORF">STAFG_8866</name>
</gene>
<dbReference type="RefSeq" id="WP_020277683.1">
    <property type="nucleotide sequence ID" value="NZ_KE354501.1"/>
</dbReference>
<dbReference type="PATRIC" id="fig|1283301.3.peg.8793"/>
<dbReference type="OrthoDB" id="3852935at2"/>
<feature type="compositionally biased region" description="Low complexity" evidence="1">
    <location>
        <begin position="1"/>
        <end position="20"/>
    </location>
</feature>
<evidence type="ECO:0000313" key="3">
    <source>
        <dbReference type="Proteomes" id="UP000015001"/>
    </source>
</evidence>
<keyword evidence="3" id="KW-1185">Reference proteome</keyword>
<protein>
    <submittedName>
        <fullName evidence="2">Uncharacterized protein</fullName>
    </submittedName>
</protein>
<sequence length="167" mass="17321">MTETPTAALAVAPEPVAEPAPRQDGVRPPGAGGDLVLANSGIVVRLVPNPAFNGRPALALLSDDEPVALTPALAGSGRVLAGALHGRRGERPWSLTWGRLPAGEFSVCAEFVGETQGGAPRTILATRLGPDFWLAETAGDYRGVTVTTAQNRLYSALWPAPATPHML</sequence>
<name>S4MCH4_9ACTN</name>
<evidence type="ECO:0000313" key="2">
    <source>
        <dbReference type="EMBL" id="EPJ34081.1"/>
    </source>
</evidence>